<dbReference type="Pfam" id="PF00425">
    <property type="entry name" value="Chorismate_bind"/>
    <property type="match status" value="1"/>
</dbReference>
<dbReference type="InterPro" id="IPR005801">
    <property type="entry name" value="ADC_synthase"/>
</dbReference>
<dbReference type="Gene3D" id="3.60.120.10">
    <property type="entry name" value="Anthranilate synthase"/>
    <property type="match status" value="1"/>
</dbReference>
<dbReference type="PRINTS" id="PR00095">
    <property type="entry name" value="ANTSNTHASEI"/>
</dbReference>
<dbReference type="GO" id="GO:0000162">
    <property type="term" value="P:L-tryptophan biosynthetic process"/>
    <property type="evidence" value="ECO:0007669"/>
    <property type="project" value="TreeGrafter"/>
</dbReference>
<proteinExistence type="predicted"/>
<accession>A0A401JZS8</accession>
<keyword evidence="3" id="KW-1185">Reference proteome</keyword>
<comment type="caution">
    <text evidence="2">The sequence shown here is derived from an EMBL/GenBank/DDBJ whole genome shotgun (WGS) entry which is preliminary data.</text>
</comment>
<evidence type="ECO:0000313" key="3">
    <source>
        <dbReference type="Proteomes" id="UP000286806"/>
    </source>
</evidence>
<protein>
    <submittedName>
        <fullName evidence="2">Para-aminobenzoate synthase</fullName>
    </submittedName>
</protein>
<organism evidence="2 3">
    <name type="scientific">Sulfuriferula multivorans</name>
    <dbReference type="NCBI Taxonomy" id="1559896"/>
    <lineage>
        <taxon>Bacteria</taxon>
        <taxon>Pseudomonadati</taxon>
        <taxon>Pseudomonadota</taxon>
        <taxon>Betaproteobacteria</taxon>
        <taxon>Nitrosomonadales</taxon>
        <taxon>Sulfuricellaceae</taxon>
        <taxon>Sulfuriferula</taxon>
    </lineage>
</organism>
<dbReference type="InterPro" id="IPR019999">
    <property type="entry name" value="Anth_synth_I-like"/>
</dbReference>
<dbReference type="InterPro" id="IPR015890">
    <property type="entry name" value="Chorismate_C"/>
</dbReference>
<dbReference type="PANTHER" id="PTHR11236:SF9">
    <property type="entry name" value="ANTHRANILATE SYNTHASE COMPONENT 1"/>
    <property type="match status" value="1"/>
</dbReference>
<dbReference type="OrthoDB" id="9803598at2"/>
<evidence type="ECO:0000313" key="2">
    <source>
        <dbReference type="EMBL" id="GCB02104.1"/>
    </source>
</evidence>
<feature type="domain" description="Chorismate-utilising enzyme C-terminal" evidence="1">
    <location>
        <begin position="170"/>
        <end position="426"/>
    </location>
</feature>
<gene>
    <name evidence="2" type="ORF">SFMTTN_2921</name>
</gene>
<reference evidence="2 3" key="1">
    <citation type="journal article" date="2019" name="Front. Microbiol.">
        <title>Genomes of Neutrophilic Sulfur-Oxidizing Chemolithoautotrophs Representing 9 Proteobacterial Species From 8 Genera.</title>
        <authorList>
            <person name="Watanabe T."/>
            <person name="Kojima H."/>
            <person name="Umezawa K."/>
            <person name="Hori C."/>
            <person name="Takasuka T.E."/>
            <person name="Kato Y."/>
            <person name="Fukui M."/>
        </authorList>
    </citation>
    <scope>NUCLEOTIDE SEQUENCE [LARGE SCALE GENOMIC DNA]</scope>
    <source>
        <strain evidence="2 3">TTN</strain>
    </source>
</reference>
<dbReference type="EMBL" id="BGOW01000033">
    <property type="protein sequence ID" value="GCB02104.1"/>
    <property type="molecule type" value="Genomic_DNA"/>
</dbReference>
<name>A0A401JZS8_9PROT</name>
<dbReference type="PANTHER" id="PTHR11236">
    <property type="entry name" value="AMINOBENZOATE/ANTHRANILATE SYNTHASE"/>
    <property type="match status" value="1"/>
</dbReference>
<dbReference type="RefSeq" id="WP_124705863.1">
    <property type="nucleotide sequence ID" value="NZ_BGOW01000033.1"/>
</dbReference>
<dbReference type="AlphaFoldDB" id="A0A401JZS8"/>
<sequence>MPVLLLPGSADLLSLHQADPQRYPVLLETASGDGWDILLAFPQQTLLFKNGEAQQCLGQLDAAWQAACCVSDPAIGHLPFRGGWFLYLGYELLEGLEPTVPPRSADTDFPLAAIIRMPAAVMVNRRSGETWLFAEADYARFLDTLKDDLAGLPPVSDIPVTLLDLQEAPEQDFLEGVRHIQQYIRAGDVFQVNLSRRWHGRVQGKAPAVSLYQALRRSNPAPFSGLAHLTPEHTIVSSSPERLVQVQAGMAHTRPIAGTHPRHSDHQQDAQTRAELVAHPKERAEHVMLVDLERNDLGRVCVPGSVQVAELMAVTSYTYVHHIESTVVGRLRAGITPVQVIRALFPGGTITGCPKVRTMQIIRELEATPRYAYTGSMGYLNRDGDMDLNILIRTIMVTGEHIGFSAGAGIVADSDPIAELNETRAKAKGLLRALGLAG</sequence>
<evidence type="ECO:0000259" key="1">
    <source>
        <dbReference type="Pfam" id="PF00425"/>
    </source>
</evidence>
<dbReference type="SUPFAM" id="SSF56322">
    <property type="entry name" value="ADC synthase"/>
    <property type="match status" value="1"/>
</dbReference>
<dbReference type="NCBIfam" id="NF006563">
    <property type="entry name" value="PRK09070.1"/>
    <property type="match status" value="1"/>
</dbReference>
<dbReference type="Proteomes" id="UP000286806">
    <property type="component" value="Unassembled WGS sequence"/>
</dbReference>